<evidence type="ECO:0000256" key="4">
    <source>
        <dbReference type="RuleBase" id="RU003476"/>
    </source>
</evidence>
<dbReference type="EMBL" id="FSHM01000001">
    <property type="protein sequence ID" value="SIA15806.1"/>
    <property type="molecule type" value="Genomic_DNA"/>
</dbReference>
<dbReference type="SUPFAM" id="SSF55811">
    <property type="entry name" value="Nudix"/>
    <property type="match status" value="1"/>
</dbReference>
<dbReference type="InterPro" id="IPR020476">
    <property type="entry name" value="Nudix_hydrolase"/>
</dbReference>
<dbReference type="EMBL" id="FSQE01000001">
    <property type="protein sequence ID" value="SIL86534.1"/>
    <property type="molecule type" value="Genomic_DNA"/>
</dbReference>
<comment type="cofactor">
    <cofactor evidence="1">
        <name>Mg(2+)</name>
        <dbReference type="ChEBI" id="CHEBI:18420"/>
    </cofactor>
</comment>
<comment type="similarity">
    <text evidence="2 4">Belongs to the Nudix hydrolase family.</text>
</comment>
<dbReference type="AlphaFoldDB" id="A0A1N5D251"/>
<dbReference type="Proteomes" id="UP000184831">
    <property type="component" value="Unassembled WGS sequence"/>
</dbReference>
<evidence type="ECO:0000313" key="8">
    <source>
        <dbReference type="Proteomes" id="UP000184831"/>
    </source>
</evidence>
<keyword evidence="3 4" id="KW-0378">Hydrolase</keyword>
<reference evidence="8 9" key="1">
    <citation type="submission" date="2016-11" db="EMBL/GenBank/DDBJ databases">
        <authorList>
            <consortium name="Pathogen Informatics"/>
        </authorList>
    </citation>
    <scope>NUCLEOTIDE SEQUENCE [LARGE SCALE GENOMIC DNA]</scope>
    <source>
        <strain evidence="6 9">104</strain>
        <strain evidence="7 8">696</strain>
    </source>
</reference>
<evidence type="ECO:0000256" key="1">
    <source>
        <dbReference type="ARBA" id="ARBA00001946"/>
    </source>
</evidence>
<dbReference type="PANTHER" id="PTHR43046">
    <property type="entry name" value="GDP-MANNOSE MANNOSYL HYDROLASE"/>
    <property type="match status" value="1"/>
</dbReference>
<evidence type="ECO:0000259" key="5">
    <source>
        <dbReference type="PROSITE" id="PS51462"/>
    </source>
</evidence>
<evidence type="ECO:0000256" key="3">
    <source>
        <dbReference type="ARBA" id="ARBA00022801"/>
    </source>
</evidence>
<dbReference type="InterPro" id="IPR015797">
    <property type="entry name" value="NUDIX_hydrolase-like_dom_sf"/>
</dbReference>
<dbReference type="Gene3D" id="3.90.79.10">
    <property type="entry name" value="Nucleoside Triphosphate Pyrophosphohydrolase"/>
    <property type="match status" value="1"/>
</dbReference>
<name>A0A1N5D251_9MYCO</name>
<dbReference type="EC" id="3.6.1.55" evidence="7"/>
<sequence>MTTDCPRPHPGIGCFVVRNGRFLMGRRHGAHGAGTWSVPGGWIEWGESPEAAAIREVREETGMLVVDARVAGATTTSHPEGMCSVTLWVVARWVSGEPVVMEPDKYAEHRWYGLDEALPAPLFEVWEDLLGSPAYGELRAMLSEA</sequence>
<dbReference type="InterPro" id="IPR000086">
    <property type="entry name" value="NUDIX_hydrolase_dom"/>
</dbReference>
<dbReference type="CDD" id="cd04678">
    <property type="entry name" value="NUDIX_MTH2_Nudt15"/>
    <property type="match status" value="1"/>
</dbReference>
<proteinExistence type="inferred from homology"/>
<dbReference type="PANTHER" id="PTHR43046:SF14">
    <property type="entry name" value="MUTT_NUDIX FAMILY PROTEIN"/>
    <property type="match status" value="1"/>
</dbReference>
<protein>
    <submittedName>
        <fullName evidence="7">MutT/nudix family protein</fullName>
        <ecNumber evidence="7">3.6.1.55</ecNumber>
    </submittedName>
</protein>
<dbReference type="RefSeq" id="WP_005095231.1">
    <property type="nucleotide sequence ID" value="NZ_AP028613.1"/>
</dbReference>
<dbReference type="Proteomes" id="UP000185210">
    <property type="component" value="Unassembled WGS sequence"/>
</dbReference>
<dbReference type="PROSITE" id="PS51462">
    <property type="entry name" value="NUDIX"/>
    <property type="match status" value="1"/>
</dbReference>
<dbReference type="GO" id="GO:0035539">
    <property type="term" value="F:8-oxo-7,8-dihydrodeoxyguanosine triphosphate pyrophosphatase activity"/>
    <property type="evidence" value="ECO:0007669"/>
    <property type="project" value="UniProtKB-EC"/>
</dbReference>
<evidence type="ECO:0000256" key="2">
    <source>
        <dbReference type="ARBA" id="ARBA00005582"/>
    </source>
</evidence>
<evidence type="ECO:0000313" key="7">
    <source>
        <dbReference type="EMBL" id="SIL86534.1"/>
    </source>
</evidence>
<evidence type="ECO:0000313" key="9">
    <source>
        <dbReference type="Proteomes" id="UP000185210"/>
    </source>
</evidence>
<feature type="domain" description="Nudix hydrolase" evidence="5">
    <location>
        <begin position="7"/>
        <end position="134"/>
    </location>
</feature>
<dbReference type="PROSITE" id="PS00893">
    <property type="entry name" value="NUDIX_BOX"/>
    <property type="match status" value="1"/>
</dbReference>
<dbReference type="InterPro" id="IPR020084">
    <property type="entry name" value="NUDIX_hydrolase_CS"/>
</dbReference>
<dbReference type="Pfam" id="PF00293">
    <property type="entry name" value="NUDIX"/>
    <property type="match status" value="1"/>
</dbReference>
<dbReference type="GeneID" id="93381289"/>
<evidence type="ECO:0000313" key="6">
    <source>
        <dbReference type="EMBL" id="SIA15806.1"/>
    </source>
</evidence>
<accession>A0A1N5D251</accession>
<dbReference type="PRINTS" id="PR00502">
    <property type="entry name" value="NUDIXFAMILY"/>
</dbReference>
<comment type="caution">
    <text evidence="7">The sequence shown here is derived from an EMBL/GenBank/DDBJ whole genome shotgun (WGS) entry which is preliminary data.</text>
</comment>
<organism evidence="7 8">
    <name type="scientific">Mycobacteroides abscessus subsp. abscessus</name>
    <dbReference type="NCBI Taxonomy" id="1185650"/>
    <lineage>
        <taxon>Bacteria</taxon>
        <taxon>Bacillati</taxon>
        <taxon>Actinomycetota</taxon>
        <taxon>Actinomycetes</taxon>
        <taxon>Mycobacteriales</taxon>
        <taxon>Mycobacteriaceae</taxon>
        <taxon>Mycobacteroides</taxon>
        <taxon>Mycobacteroides abscessus</taxon>
    </lineage>
</organism>
<gene>
    <name evidence="7" type="primary">mutT</name>
    <name evidence="6" type="ORF">SAMEA2070301_00411</name>
    <name evidence="7" type="ORF">SAMEA2152244_00349</name>
</gene>